<dbReference type="KEGG" id="wjo:FOL01_0446"/>
<name>A0A1L6R9W6_9LACO</name>
<dbReference type="STRING" id="1631871.FOL01_0446"/>
<evidence type="ECO:0000313" key="2">
    <source>
        <dbReference type="Proteomes" id="UP000185473"/>
    </source>
</evidence>
<gene>
    <name evidence="1" type="ORF">FOL01_0446</name>
</gene>
<dbReference type="AlphaFoldDB" id="A0A1L6R9W6"/>
<proteinExistence type="predicted"/>
<dbReference type="EMBL" id="CP014332">
    <property type="protein sequence ID" value="APS41305.1"/>
    <property type="molecule type" value="Genomic_DNA"/>
</dbReference>
<evidence type="ECO:0000313" key="1">
    <source>
        <dbReference type="EMBL" id="APS41305.1"/>
    </source>
</evidence>
<reference evidence="1 2" key="1">
    <citation type="submission" date="2016-02" db="EMBL/GenBank/DDBJ databases">
        <title>Complete Genome Sequence of Weissella jogaejeotgali FOL01.</title>
        <authorList>
            <person name="Lee J.-H."/>
            <person name="Ku H.-J."/>
        </authorList>
    </citation>
    <scope>NUCLEOTIDE SEQUENCE [LARGE SCALE GENOMIC DNA]</scope>
    <source>
        <strain evidence="1 2">FOL01</strain>
    </source>
</reference>
<accession>A0A1L6R9W6</accession>
<organism evidence="1 2">
    <name type="scientific">Weissella jogaejeotgali</name>
    <dbReference type="NCBI Taxonomy" id="1631871"/>
    <lineage>
        <taxon>Bacteria</taxon>
        <taxon>Bacillati</taxon>
        <taxon>Bacillota</taxon>
        <taxon>Bacilli</taxon>
        <taxon>Lactobacillales</taxon>
        <taxon>Lactobacillaceae</taxon>
        <taxon>Weissella</taxon>
    </lineage>
</organism>
<keyword evidence="2" id="KW-1185">Reference proteome</keyword>
<sequence length="51" mass="5842">MDEEFLDLDVLLESDEFKAEMAKADFSTLSLHVNNRKALFEGMTLDDLYGI</sequence>
<dbReference type="RefSeq" id="WP_156834975.1">
    <property type="nucleotide sequence ID" value="NZ_CP014332.1"/>
</dbReference>
<protein>
    <submittedName>
        <fullName evidence="1">Uncharacterized protein</fullName>
    </submittedName>
</protein>
<dbReference type="Proteomes" id="UP000185473">
    <property type="component" value="Chromosome"/>
</dbReference>